<dbReference type="Pfam" id="PF13487">
    <property type="entry name" value="HD_5"/>
    <property type="match status" value="1"/>
</dbReference>
<accession>A0A645IQR2</accession>
<dbReference type="PANTHER" id="PTHR43155:SF2">
    <property type="entry name" value="CYCLIC DI-GMP PHOSPHODIESTERASE PA4108"/>
    <property type="match status" value="1"/>
</dbReference>
<dbReference type="EMBL" id="VSSQ01121121">
    <property type="protein sequence ID" value="MPN53708.1"/>
    <property type="molecule type" value="Genomic_DNA"/>
</dbReference>
<dbReference type="InterPro" id="IPR003607">
    <property type="entry name" value="HD/PDEase_dom"/>
</dbReference>
<dbReference type="InterPro" id="IPR037522">
    <property type="entry name" value="HD_GYP_dom"/>
</dbReference>
<dbReference type="GO" id="GO:0016787">
    <property type="term" value="F:hydrolase activity"/>
    <property type="evidence" value="ECO:0007669"/>
    <property type="project" value="UniProtKB-KW"/>
</dbReference>
<dbReference type="PANTHER" id="PTHR43155">
    <property type="entry name" value="CYCLIC DI-GMP PHOSPHODIESTERASE PA4108-RELATED"/>
    <property type="match status" value="1"/>
</dbReference>
<dbReference type="PROSITE" id="PS51832">
    <property type="entry name" value="HD_GYP"/>
    <property type="match status" value="1"/>
</dbReference>
<gene>
    <name evidence="2" type="primary">rpfG_20</name>
    <name evidence="2" type="ORF">SDC9_201374</name>
</gene>
<evidence type="ECO:0000313" key="2">
    <source>
        <dbReference type="EMBL" id="MPN53708.1"/>
    </source>
</evidence>
<comment type="caution">
    <text evidence="2">The sequence shown here is derived from an EMBL/GenBank/DDBJ whole genome shotgun (WGS) entry which is preliminary data.</text>
</comment>
<feature type="domain" description="HD-GYP" evidence="1">
    <location>
        <begin position="1"/>
        <end position="144"/>
    </location>
</feature>
<sequence>MAGLLHDIGKIGIDESLLNKRGKLTDAEWADMMRHPEIGYHILRSVNEFAPIAKYVLHHHERIDGNGYPRQLKDEEIPLQSKIIAIADAYDAMTSHRPYREDLSLSEVVAEFKKNSGSQFDAEILDVFIDQLLKQRVWKRIDRAGSR</sequence>
<dbReference type="EC" id="3.1.4.-" evidence="2"/>
<dbReference type="CDD" id="cd00077">
    <property type="entry name" value="HDc"/>
    <property type="match status" value="1"/>
</dbReference>
<proteinExistence type="predicted"/>
<keyword evidence="2" id="KW-0378">Hydrolase</keyword>
<name>A0A645IQR2_9ZZZZ</name>
<protein>
    <submittedName>
        <fullName evidence="2">Cyclic di-GMP phosphodiesterase response regulator RpfG</fullName>
        <ecNumber evidence="2">3.1.4.-</ecNumber>
    </submittedName>
</protein>
<evidence type="ECO:0000259" key="1">
    <source>
        <dbReference type="PROSITE" id="PS51832"/>
    </source>
</evidence>
<organism evidence="2">
    <name type="scientific">bioreactor metagenome</name>
    <dbReference type="NCBI Taxonomy" id="1076179"/>
    <lineage>
        <taxon>unclassified sequences</taxon>
        <taxon>metagenomes</taxon>
        <taxon>ecological metagenomes</taxon>
    </lineage>
</organism>
<dbReference type="SUPFAM" id="SSF109604">
    <property type="entry name" value="HD-domain/PDEase-like"/>
    <property type="match status" value="1"/>
</dbReference>
<reference evidence="2" key="1">
    <citation type="submission" date="2019-08" db="EMBL/GenBank/DDBJ databases">
        <authorList>
            <person name="Kucharzyk K."/>
            <person name="Murdoch R.W."/>
            <person name="Higgins S."/>
            <person name="Loffler F."/>
        </authorList>
    </citation>
    <scope>NUCLEOTIDE SEQUENCE</scope>
</reference>
<dbReference type="Gene3D" id="1.10.3210.10">
    <property type="entry name" value="Hypothetical protein af1432"/>
    <property type="match status" value="1"/>
</dbReference>
<dbReference type="AlphaFoldDB" id="A0A645IQR2"/>